<dbReference type="GO" id="GO:0005737">
    <property type="term" value="C:cytoplasm"/>
    <property type="evidence" value="ECO:0007669"/>
    <property type="project" value="UniProtKB-SubCell"/>
</dbReference>
<dbReference type="SUPFAM" id="SSF51735">
    <property type="entry name" value="NAD(P)-binding Rossmann-fold domains"/>
    <property type="match status" value="1"/>
</dbReference>
<keyword evidence="3" id="KW-0521">NADP</keyword>
<evidence type="ECO:0000256" key="4">
    <source>
        <dbReference type="ARBA" id="ARBA00023002"/>
    </source>
</evidence>
<dbReference type="PANTHER" id="PTHR44085:SF2">
    <property type="entry name" value="SEPIAPTERIN REDUCTASE"/>
    <property type="match status" value="1"/>
</dbReference>
<dbReference type="Gene3D" id="3.40.50.720">
    <property type="entry name" value="NAD(P)-binding Rossmann-like Domain"/>
    <property type="match status" value="1"/>
</dbReference>
<proteinExistence type="predicted"/>
<dbReference type="InterPro" id="IPR051721">
    <property type="entry name" value="Biopterin_syn/organic_redct"/>
</dbReference>
<keyword evidence="4" id="KW-0560">Oxidoreductase</keyword>
<evidence type="ECO:0000313" key="5">
    <source>
        <dbReference type="EMBL" id="SSX00717.1"/>
    </source>
</evidence>
<accession>A0A336K8H8</accession>
<name>A0A336K8H8_CULSO</name>
<dbReference type="EMBL" id="UFQT01000174">
    <property type="protein sequence ID" value="SSX21097.1"/>
    <property type="molecule type" value="Genomic_DNA"/>
</dbReference>
<gene>
    <name evidence="5" type="primary">CSON003908</name>
</gene>
<reference evidence="6" key="2">
    <citation type="submission" date="2018-07" db="EMBL/GenBank/DDBJ databases">
        <authorList>
            <person name="Quirk P.G."/>
            <person name="Krulwich T.A."/>
        </authorList>
    </citation>
    <scope>NUCLEOTIDE SEQUENCE</scope>
</reference>
<dbReference type="AlphaFoldDB" id="A0A336K8H8"/>
<dbReference type="EMBL" id="UFQS01000174">
    <property type="protein sequence ID" value="SSX00717.1"/>
    <property type="molecule type" value="Genomic_DNA"/>
</dbReference>
<dbReference type="OMA" id="CEKAPFW"/>
<protein>
    <submittedName>
        <fullName evidence="5">CSON003908 protein</fullName>
    </submittedName>
</protein>
<dbReference type="InterPro" id="IPR036291">
    <property type="entry name" value="NAD(P)-bd_dom_sf"/>
</dbReference>
<organism evidence="5">
    <name type="scientific">Culicoides sonorensis</name>
    <name type="common">Biting midge</name>
    <dbReference type="NCBI Taxonomy" id="179676"/>
    <lineage>
        <taxon>Eukaryota</taxon>
        <taxon>Metazoa</taxon>
        <taxon>Ecdysozoa</taxon>
        <taxon>Arthropoda</taxon>
        <taxon>Hexapoda</taxon>
        <taxon>Insecta</taxon>
        <taxon>Pterygota</taxon>
        <taxon>Neoptera</taxon>
        <taxon>Endopterygota</taxon>
        <taxon>Diptera</taxon>
        <taxon>Nematocera</taxon>
        <taxon>Chironomoidea</taxon>
        <taxon>Ceratopogonidae</taxon>
        <taxon>Ceratopogoninae</taxon>
        <taxon>Culicoides</taxon>
        <taxon>Monoculicoides</taxon>
    </lineage>
</organism>
<sequence length="266" mass="29779">MSSALNLSKISYLLVSGASRGIGKAMAVECSKKLGDGSQVVIAARSSEKLNQVRDEILQNNSKIQVTTHAIDLGQCSKDELSELANQNGNFEQGIIIHNVGTTGDVSKKAKECNNLTEWEENFKLNVFNVALLNNIFLEKFKDKRRYVYNLSAKAAFVPFESFGIYCPNKAARHMYFKVLSEEEKRDKNLTILQYYPGPVDTDMVANMEVNSCSTMLRTFFKNGKAKGQVMTPEQTVKQFLEIAEKGAFKSGDFMDYHAQKIDVKV</sequence>
<dbReference type="GO" id="GO:0004757">
    <property type="term" value="F:sepiapterin reductase (NADP+) activity"/>
    <property type="evidence" value="ECO:0007669"/>
    <property type="project" value="TreeGrafter"/>
</dbReference>
<dbReference type="VEuPathDB" id="VectorBase:CSON003908"/>
<comment type="subcellular location">
    <subcellularLocation>
        <location evidence="1">Cytoplasm</location>
    </subcellularLocation>
</comment>
<evidence type="ECO:0000256" key="2">
    <source>
        <dbReference type="ARBA" id="ARBA00022490"/>
    </source>
</evidence>
<dbReference type="PANTHER" id="PTHR44085">
    <property type="entry name" value="SEPIAPTERIN REDUCTASE"/>
    <property type="match status" value="1"/>
</dbReference>
<dbReference type="InterPro" id="IPR002347">
    <property type="entry name" value="SDR_fam"/>
</dbReference>
<dbReference type="GO" id="GO:0006729">
    <property type="term" value="P:tetrahydrobiopterin biosynthetic process"/>
    <property type="evidence" value="ECO:0007669"/>
    <property type="project" value="TreeGrafter"/>
</dbReference>
<dbReference type="PRINTS" id="PR00081">
    <property type="entry name" value="GDHRDH"/>
</dbReference>
<reference evidence="5" key="1">
    <citation type="submission" date="2018-04" db="EMBL/GenBank/DDBJ databases">
        <authorList>
            <person name="Go L.Y."/>
            <person name="Mitchell J.A."/>
        </authorList>
    </citation>
    <scope>NUCLEOTIDE SEQUENCE</scope>
    <source>
        <tissue evidence="5">Whole organism</tissue>
    </source>
</reference>
<evidence type="ECO:0000256" key="1">
    <source>
        <dbReference type="ARBA" id="ARBA00004496"/>
    </source>
</evidence>
<dbReference type="Pfam" id="PF00106">
    <property type="entry name" value="adh_short"/>
    <property type="match status" value="1"/>
</dbReference>
<evidence type="ECO:0000256" key="3">
    <source>
        <dbReference type="ARBA" id="ARBA00022857"/>
    </source>
</evidence>
<keyword evidence="2" id="KW-0963">Cytoplasm</keyword>
<evidence type="ECO:0000313" key="6">
    <source>
        <dbReference type="EMBL" id="SSX21097.1"/>
    </source>
</evidence>